<evidence type="ECO:0000256" key="4">
    <source>
        <dbReference type="ARBA" id="ARBA00022982"/>
    </source>
</evidence>
<evidence type="ECO:0000313" key="9">
    <source>
        <dbReference type="EMBL" id="QJE01368.1"/>
    </source>
</evidence>
<dbReference type="GO" id="GO:0005506">
    <property type="term" value="F:iron ion binding"/>
    <property type="evidence" value="ECO:0007669"/>
    <property type="project" value="InterPro"/>
</dbReference>
<dbReference type="PROSITE" id="PS51007">
    <property type="entry name" value="CYTC"/>
    <property type="match status" value="1"/>
</dbReference>
<dbReference type="SUPFAM" id="SSF46626">
    <property type="entry name" value="Cytochrome c"/>
    <property type="match status" value="1"/>
</dbReference>
<evidence type="ECO:0000256" key="1">
    <source>
        <dbReference type="ARBA" id="ARBA00022448"/>
    </source>
</evidence>
<dbReference type="GO" id="GO:0020037">
    <property type="term" value="F:heme binding"/>
    <property type="evidence" value="ECO:0007669"/>
    <property type="project" value="InterPro"/>
</dbReference>
<evidence type="ECO:0000313" key="10">
    <source>
        <dbReference type="Proteomes" id="UP000502415"/>
    </source>
</evidence>
<evidence type="ECO:0000256" key="7">
    <source>
        <dbReference type="SAM" id="SignalP"/>
    </source>
</evidence>
<dbReference type="InterPro" id="IPR009056">
    <property type="entry name" value="Cyt_c-like_dom"/>
</dbReference>
<evidence type="ECO:0000256" key="2">
    <source>
        <dbReference type="ARBA" id="ARBA00022617"/>
    </source>
</evidence>
<sequence length="143" mass="14216">MTRNASILRAAVAIGLVLATSAAGFAHAQSAPPAVDGKTLFAKNCAACHQANGQGIPGAFPALAGNAFVQGAPLEVATVLLKGRGGMPDFSGSLDDGDIAQVLSYVRSSWGNAAAPLAAPDVAAQRSALGVAPASHSRFGNKH</sequence>
<name>A0A7Z2VYA9_9BURK</name>
<dbReference type="EMBL" id="CP051685">
    <property type="protein sequence ID" value="QJE01368.1"/>
    <property type="molecule type" value="Genomic_DNA"/>
</dbReference>
<feature type="signal peptide" evidence="7">
    <location>
        <begin position="1"/>
        <end position="28"/>
    </location>
</feature>
<dbReference type="RefSeq" id="WP_170203395.1">
    <property type="nucleotide sequence ID" value="NZ_CP051685.1"/>
</dbReference>
<keyword evidence="7" id="KW-0732">Signal</keyword>
<dbReference type="PANTHER" id="PTHR35008:SF4">
    <property type="entry name" value="BLL4482 PROTEIN"/>
    <property type="match status" value="1"/>
</dbReference>
<dbReference type="Pfam" id="PF13442">
    <property type="entry name" value="Cytochrome_CBB3"/>
    <property type="match status" value="1"/>
</dbReference>
<dbReference type="AlphaFoldDB" id="A0A7Z2VYA9"/>
<dbReference type="KEGG" id="mfy:HH212_16100"/>
<evidence type="ECO:0000259" key="8">
    <source>
        <dbReference type="PROSITE" id="PS51007"/>
    </source>
</evidence>
<keyword evidence="5 6" id="KW-0408">Iron</keyword>
<organism evidence="9 10">
    <name type="scientific">Massilia forsythiae</name>
    <dbReference type="NCBI Taxonomy" id="2728020"/>
    <lineage>
        <taxon>Bacteria</taxon>
        <taxon>Pseudomonadati</taxon>
        <taxon>Pseudomonadota</taxon>
        <taxon>Betaproteobacteria</taxon>
        <taxon>Burkholderiales</taxon>
        <taxon>Oxalobacteraceae</taxon>
        <taxon>Telluria group</taxon>
        <taxon>Massilia</taxon>
    </lineage>
</organism>
<dbReference type="InterPro" id="IPR036909">
    <property type="entry name" value="Cyt_c-like_dom_sf"/>
</dbReference>
<gene>
    <name evidence="9" type="ORF">HH212_16100</name>
</gene>
<keyword evidence="3 6" id="KW-0479">Metal-binding</keyword>
<keyword evidence="2 6" id="KW-0349">Heme</keyword>
<keyword evidence="1" id="KW-0813">Transport</keyword>
<protein>
    <submittedName>
        <fullName evidence="9">Cytochrome c</fullName>
    </submittedName>
</protein>
<evidence type="ECO:0000256" key="5">
    <source>
        <dbReference type="ARBA" id="ARBA00023004"/>
    </source>
</evidence>
<reference evidence="9 10" key="1">
    <citation type="submission" date="2020-04" db="EMBL/GenBank/DDBJ databases">
        <title>Genome sequencing of novel species.</title>
        <authorList>
            <person name="Heo J."/>
            <person name="Kim S.-J."/>
            <person name="Kim J.-S."/>
            <person name="Hong S.-B."/>
            <person name="Kwon S.-W."/>
        </authorList>
    </citation>
    <scope>NUCLEOTIDE SEQUENCE [LARGE SCALE GENOMIC DNA]</scope>
    <source>
        <strain evidence="9 10">GN2-R2</strain>
    </source>
</reference>
<dbReference type="PRINTS" id="PR00605">
    <property type="entry name" value="CYTCHROMECIC"/>
</dbReference>
<accession>A0A7Z2VYA9</accession>
<dbReference type="InterPro" id="IPR008168">
    <property type="entry name" value="Cyt_C_IC"/>
</dbReference>
<dbReference type="PANTHER" id="PTHR35008">
    <property type="entry name" value="BLL4482 PROTEIN-RELATED"/>
    <property type="match status" value="1"/>
</dbReference>
<evidence type="ECO:0000256" key="6">
    <source>
        <dbReference type="PROSITE-ProRule" id="PRU00433"/>
    </source>
</evidence>
<dbReference type="GO" id="GO:0009055">
    <property type="term" value="F:electron transfer activity"/>
    <property type="evidence" value="ECO:0007669"/>
    <property type="project" value="InterPro"/>
</dbReference>
<dbReference type="InterPro" id="IPR051459">
    <property type="entry name" value="Cytochrome_c-type_DH"/>
</dbReference>
<keyword evidence="4" id="KW-0249">Electron transport</keyword>
<keyword evidence="10" id="KW-1185">Reference proteome</keyword>
<proteinExistence type="predicted"/>
<dbReference type="Gene3D" id="1.10.760.10">
    <property type="entry name" value="Cytochrome c-like domain"/>
    <property type="match status" value="1"/>
</dbReference>
<feature type="domain" description="Cytochrome c" evidence="8">
    <location>
        <begin position="32"/>
        <end position="110"/>
    </location>
</feature>
<feature type="chain" id="PRO_5031337431" evidence="7">
    <location>
        <begin position="29"/>
        <end position="143"/>
    </location>
</feature>
<dbReference type="Proteomes" id="UP000502415">
    <property type="component" value="Chromosome"/>
</dbReference>
<evidence type="ECO:0000256" key="3">
    <source>
        <dbReference type="ARBA" id="ARBA00022723"/>
    </source>
</evidence>